<evidence type="ECO:0000313" key="2">
    <source>
        <dbReference type="EMBL" id="PPK87470.1"/>
    </source>
</evidence>
<keyword evidence="1" id="KW-1133">Transmembrane helix</keyword>
<feature type="transmembrane region" description="Helical" evidence="1">
    <location>
        <begin position="81"/>
        <end position="101"/>
    </location>
</feature>
<evidence type="ECO:0000256" key="1">
    <source>
        <dbReference type="SAM" id="Phobius"/>
    </source>
</evidence>
<feature type="transmembrane region" description="Helical" evidence="1">
    <location>
        <begin position="55"/>
        <end position="74"/>
    </location>
</feature>
<keyword evidence="1" id="KW-0812">Transmembrane</keyword>
<dbReference type="Proteomes" id="UP000237662">
    <property type="component" value="Unassembled WGS sequence"/>
</dbReference>
<organism evidence="2 3">
    <name type="scientific">Neolewinella xylanilytica</name>
    <dbReference type="NCBI Taxonomy" id="1514080"/>
    <lineage>
        <taxon>Bacteria</taxon>
        <taxon>Pseudomonadati</taxon>
        <taxon>Bacteroidota</taxon>
        <taxon>Saprospiria</taxon>
        <taxon>Saprospirales</taxon>
        <taxon>Lewinellaceae</taxon>
        <taxon>Neolewinella</taxon>
    </lineage>
</organism>
<reference evidence="2 3" key="1">
    <citation type="submission" date="2018-02" db="EMBL/GenBank/DDBJ databases">
        <title>Genomic Encyclopedia of Archaeal and Bacterial Type Strains, Phase II (KMG-II): from individual species to whole genera.</title>
        <authorList>
            <person name="Goeker M."/>
        </authorList>
    </citation>
    <scope>NUCLEOTIDE SEQUENCE [LARGE SCALE GENOMIC DNA]</scope>
    <source>
        <strain evidence="2 3">DSM 29526</strain>
    </source>
</reference>
<comment type="caution">
    <text evidence="2">The sequence shown here is derived from an EMBL/GenBank/DDBJ whole genome shotgun (WGS) entry which is preliminary data.</text>
</comment>
<dbReference type="EMBL" id="PTJC01000005">
    <property type="protein sequence ID" value="PPK87470.1"/>
    <property type="molecule type" value="Genomic_DNA"/>
</dbReference>
<evidence type="ECO:0000313" key="3">
    <source>
        <dbReference type="Proteomes" id="UP000237662"/>
    </source>
</evidence>
<accession>A0A2S6I7J6</accession>
<feature type="transmembrane region" description="Helical" evidence="1">
    <location>
        <begin position="127"/>
        <end position="148"/>
    </location>
</feature>
<name>A0A2S6I7J6_9BACT</name>
<proteinExistence type="predicted"/>
<sequence length="173" mass="18965">MTTEEQFAEQRRRNRTAYTIEDFYDARSGLRYAVFGNLLLSAIVAVSLLSSSEGLTHVGAALVTGAGVFLAGRYAPLERILLIYLLLAAYTAGVALEYGYAGLPAPPLPDLTVEKGWVGFVPFANSLFPMLYILARGAFIYPLVSLLFKRRALSAQPMSTLRQLDRDLAAKLE</sequence>
<dbReference type="AlphaFoldDB" id="A0A2S6I7J6"/>
<feature type="transmembrane region" description="Helical" evidence="1">
    <location>
        <begin position="30"/>
        <end position="49"/>
    </location>
</feature>
<keyword evidence="3" id="KW-1185">Reference proteome</keyword>
<keyword evidence="1" id="KW-0472">Membrane</keyword>
<gene>
    <name evidence="2" type="ORF">CLV84_0411</name>
</gene>
<protein>
    <submittedName>
        <fullName evidence="2">Uncharacterized protein</fullName>
    </submittedName>
</protein>